<protein>
    <submittedName>
        <fullName evidence="2">Uncharacterized protein</fullName>
    </submittedName>
</protein>
<feature type="compositionally biased region" description="Polar residues" evidence="1">
    <location>
        <begin position="211"/>
        <end position="234"/>
    </location>
</feature>
<reference evidence="2" key="1">
    <citation type="journal article" date="2021" name="Nat. Commun.">
        <title>Genetic determinants of endophytism in the Arabidopsis root mycobiome.</title>
        <authorList>
            <person name="Mesny F."/>
            <person name="Miyauchi S."/>
            <person name="Thiergart T."/>
            <person name="Pickel B."/>
            <person name="Atanasova L."/>
            <person name="Karlsson M."/>
            <person name="Huettel B."/>
            <person name="Barry K.W."/>
            <person name="Haridas S."/>
            <person name="Chen C."/>
            <person name="Bauer D."/>
            <person name="Andreopoulos W."/>
            <person name="Pangilinan J."/>
            <person name="LaButti K."/>
            <person name="Riley R."/>
            <person name="Lipzen A."/>
            <person name="Clum A."/>
            <person name="Drula E."/>
            <person name="Henrissat B."/>
            <person name="Kohler A."/>
            <person name="Grigoriev I.V."/>
            <person name="Martin F.M."/>
            <person name="Hacquard S."/>
        </authorList>
    </citation>
    <scope>NUCLEOTIDE SEQUENCE</scope>
    <source>
        <strain evidence="2">MPI-CAGE-AT-0147</strain>
    </source>
</reference>
<evidence type="ECO:0000313" key="3">
    <source>
        <dbReference type="Proteomes" id="UP000738349"/>
    </source>
</evidence>
<organism evidence="2 3">
    <name type="scientific">Dactylonectria macrodidyma</name>
    <dbReference type="NCBI Taxonomy" id="307937"/>
    <lineage>
        <taxon>Eukaryota</taxon>
        <taxon>Fungi</taxon>
        <taxon>Dikarya</taxon>
        <taxon>Ascomycota</taxon>
        <taxon>Pezizomycotina</taxon>
        <taxon>Sordariomycetes</taxon>
        <taxon>Hypocreomycetidae</taxon>
        <taxon>Hypocreales</taxon>
        <taxon>Nectriaceae</taxon>
        <taxon>Dactylonectria</taxon>
    </lineage>
</organism>
<dbReference type="EMBL" id="JAGMUV010000025">
    <property type="protein sequence ID" value="KAH7120530.1"/>
    <property type="molecule type" value="Genomic_DNA"/>
</dbReference>
<keyword evidence="3" id="KW-1185">Reference proteome</keyword>
<proteinExistence type="predicted"/>
<evidence type="ECO:0000313" key="2">
    <source>
        <dbReference type="EMBL" id="KAH7120530.1"/>
    </source>
</evidence>
<feature type="region of interest" description="Disordered" evidence="1">
    <location>
        <begin position="169"/>
        <end position="234"/>
    </location>
</feature>
<accession>A0A9P9IIH5</accession>
<evidence type="ECO:0000256" key="1">
    <source>
        <dbReference type="SAM" id="MobiDB-lite"/>
    </source>
</evidence>
<sequence length="301" mass="32618">MFAVLEGRKDHQKRKTPPPPLKLAPQCIPPFHGRKLIANNGCDRKEVDEESRYSLFAPLEASPNINLQLCLPIHSPRRDSPDPVIGFTFLCSTGSSASFSLVAIDSTEGKMADGAHEEAFVGHATEMQVIARQGCRGLTPTGLEPALDYAFGFQGVVRQRARLINDTNSSLKPAAVPPPSHPLNAELPSPFAGFETPGSSSTTCKTTVSTDNNKPYQHDASSSPPQSPRDLQNMHTTSPLSQITAHSAQNVNLPGQSPPQSPAKDPFLKLAERIMHRHLTWKEQAALMQLLGRRQLSSAPG</sequence>
<feature type="region of interest" description="Disordered" evidence="1">
    <location>
        <begin position="1"/>
        <end position="22"/>
    </location>
</feature>
<name>A0A9P9IIH5_9HYPO</name>
<dbReference type="AlphaFoldDB" id="A0A9P9IIH5"/>
<comment type="caution">
    <text evidence="2">The sequence shown here is derived from an EMBL/GenBank/DDBJ whole genome shotgun (WGS) entry which is preliminary data.</text>
</comment>
<gene>
    <name evidence="2" type="ORF">EDB81DRAFT_766586</name>
</gene>
<feature type="compositionally biased region" description="Low complexity" evidence="1">
    <location>
        <begin position="199"/>
        <end position="210"/>
    </location>
</feature>
<dbReference type="Proteomes" id="UP000738349">
    <property type="component" value="Unassembled WGS sequence"/>
</dbReference>